<dbReference type="PANTHER" id="PTHR30563">
    <property type="entry name" value="DNA RECOMBINATION PROTEIN RMUC"/>
    <property type="match status" value="1"/>
</dbReference>
<dbReference type="RefSeq" id="WP_129190838.1">
    <property type="nucleotide sequence ID" value="NZ_CP035491.1"/>
</dbReference>
<dbReference type="GO" id="GO:0006310">
    <property type="term" value="P:DNA recombination"/>
    <property type="evidence" value="ECO:0007669"/>
    <property type="project" value="UniProtKB-KW"/>
</dbReference>
<dbReference type="InterPro" id="IPR003798">
    <property type="entry name" value="DNA_recombination_RmuC"/>
</dbReference>
<keyword evidence="3 5" id="KW-0175">Coiled coil</keyword>
<evidence type="ECO:0000313" key="6">
    <source>
        <dbReference type="EMBL" id="QAY73507.1"/>
    </source>
</evidence>
<dbReference type="Pfam" id="PF02646">
    <property type="entry name" value="RmuC"/>
    <property type="match status" value="1"/>
</dbReference>
<accession>A0A4P6FHU6</accession>
<evidence type="ECO:0000313" key="7">
    <source>
        <dbReference type="Proteomes" id="UP000291259"/>
    </source>
</evidence>
<evidence type="ECO:0000256" key="3">
    <source>
        <dbReference type="ARBA" id="ARBA00023054"/>
    </source>
</evidence>
<dbReference type="Proteomes" id="UP000291259">
    <property type="component" value="Chromosome"/>
</dbReference>
<keyword evidence="7" id="KW-1185">Reference proteome</keyword>
<proteinExistence type="inferred from homology"/>
<feature type="coiled-coil region" evidence="5">
    <location>
        <begin position="68"/>
        <end position="116"/>
    </location>
</feature>
<evidence type="ECO:0000256" key="1">
    <source>
        <dbReference type="ARBA" id="ARBA00003416"/>
    </source>
</evidence>
<keyword evidence="4" id="KW-0233">DNA recombination</keyword>
<protein>
    <submittedName>
        <fullName evidence="6">DNA recombination protein RmuC</fullName>
    </submittedName>
</protein>
<gene>
    <name evidence="6" type="primary">rmuC</name>
    <name evidence="6" type="ORF">ET445_09335</name>
</gene>
<evidence type="ECO:0000256" key="2">
    <source>
        <dbReference type="ARBA" id="ARBA00009840"/>
    </source>
</evidence>
<evidence type="ECO:0000256" key="4">
    <source>
        <dbReference type="ARBA" id="ARBA00023172"/>
    </source>
</evidence>
<dbReference type="KEGG" id="agf:ET445_09335"/>
<evidence type="ECO:0000256" key="5">
    <source>
        <dbReference type="SAM" id="Coils"/>
    </source>
</evidence>
<dbReference type="EMBL" id="CP035491">
    <property type="protein sequence ID" value="QAY73507.1"/>
    <property type="molecule type" value="Genomic_DNA"/>
</dbReference>
<comment type="function">
    <text evidence="1">Involved in DNA recombination.</text>
</comment>
<dbReference type="PANTHER" id="PTHR30563:SF0">
    <property type="entry name" value="DNA RECOMBINATION PROTEIN RMUC"/>
    <property type="match status" value="1"/>
</dbReference>
<reference evidence="6 7" key="1">
    <citation type="submission" date="2019-01" db="EMBL/GenBank/DDBJ databases">
        <title>Genome sequencing of strain FW100M-8.</title>
        <authorList>
            <person name="Heo J."/>
            <person name="Kim S.-J."/>
            <person name="Kim J.-S."/>
            <person name="Hong S.-B."/>
            <person name="Kwon S.-W."/>
        </authorList>
    </citation>
    <scope>NUCLEOTIDE SEQUENCE [LARGE SCALE GENOMIC DNA]</scope>
    <source>
        <strain evidence="6 7">FW100M-8</strain>
    </source>
</reference>
<sequence>MEILLLVIGLVVGAALGSLVMWVVAARRASEAASTAAPVEDPALVEARHEQALIRLRAEADAALARSVAEQQQLQSQLRAELAAVEATADGLREQIESARQQYREIVERQKAEQREREAREAGDSKVLQALAPVKQSLTEMQTKVADLETQRHRQHGELSQQLKIAAESEERLRSTAESLASALRSNSTRGVWGETQLRSVVEAAGLLERVDFDTQRSISTDAGAGRPDMVIHLPGGKNIAVDAKVPFTAFLEASQIPATAAGAEGAQRDALLKHHVKAVRDHINALNSKTYWEGLGASPELVIAFIPSESLISSALEADPSLLEYAFSKRVALASPVTLWSVLKTVAFSWQQDVLTNEAKSLFDLSRELYSRLATTAGQIEKLGRTIERTVKDYNTFVGSLESRVLPTARKLKALDETKVFASLEGIDESPRELTAYEFTTAMAAAESGAAIESGDASTAPAVDDSLFEADLDPDLRSI</sequence>
<dbReference type="AlphaFoldDB" id="A0A4P6FHU6"/>
<comment type="similarity">
    <text evidence="2">Belongs to the RmuC family.</text>
</comment>
<organism evidence="6 7">
    <name type="scientific">Agromyces protaetiae</name>
    <dbReference type="NCBI Taxonomy" id="2509455"/>
    <lineage>
        <taxon>Bacteria</taxon>
        <taxon>Bacillati</taxon>
        <taxon>Actinomycetota</taxon>
        <taxon>Actinomycetes</taxon>
        <taxon>Micrococcales</taxon>
        <taxon>Microbacteriaceae</taxon>
        <taxon>Agromyces</taxon>
    </lineage>
</organism>
<name>A0A4P6FHU6_9MICO</name>
<dbReference type="OrthoDB" id="370725at2"/>